<dbReference type="OrthoDB" id="551907at2759"/>
<organism evidence="8 9">
    <name type="scientific">Zizania palustris</name>
    <name type="common">Northern wild rice</name>
    <dbReference type="NCBI Taxonomy" id="103762"/>
    <lineage>
        <taxon>Eukaryota</taxon>
        <taxon>Viridiplantae</taxon>
        <taxon>Streptophyta</taxon>
        <taxon>Embryophyta</taxon>
        <taxon>Tracheophyta</taxon>
        <taxon>Spermatophyta</taxon>
        <taxon>Magnoliopsida</taxon>
        <taxon>Liliopsida</taxon>
        <taxon>Poales</taxon>
        <taxon>Poaceae</taxon>
        <taxon>BOP clade</taxon>
        <taxon>Oryzoideae</taxon>
        <taxon>Oryzeae</taxon>
        <taxon>Zizaniinae</taxon>
        <taxon>Zizania</taxon>
    </lineage>
</organism>
<evidence type="ECO:0000256" key="6">
    <source>
        <dbReference type="SAM" id="SignalP"/>
    </source>
</evidence>
<feature type="signal peptide" evidence="6">
    <location>
        <begin position="1"/>
        <end position="17"/>
    </location>
</feature>
<feature type="region of interest" description="Disordered" evidence="5">
    <location>
        <begin position="18"/>
        <end position="73"/>
    </location>
</feature>
<evidence type="ECO:0000256" key="4">
    <source>
        <dbReference type="ARBA" id="ARBA00023242"/>
    </source>
</evidence>
<dbReference type="Proteomes" id="UP000729402">
    <property type="component" value="Unassembled WGS sequence"/>
</dbReference>
<protein>
    <recommendedName>
        <fullName evidence="7">HTH myb-type domain-containing protein</fullName>
    </recommendedName>
</protein>
<feature type="domain" description="HTH myb-type" evidence="7">
    <location>
        <begin position="77"/>
        <end position="132"/>
    </location>
</feature>
<dbReference type="PANTHER" id="PTHR31314:SF128">
    <property type="entry name" value="OS11G0106100 PROTEIN"/>
    <property type="match status" value="1"/>
</dbReference>
<name>A0A8J6BSH3_ZIZPA</name>
<dbReference type="InterPro" id="IPR046955">
    <property type="entry name" value="PHR1-like"/>
</dbReference>
<evidence type="ECO:0000313" key="8">
    <source>
        <dbReference type="EMBL" id="KAG8089308.1"/>
    </source>
</evidence>
<keyword evidence="2" id="KW-0238">DNA-binding</keyword>
<feature type="region of interest" description="Disordered" evidence="5">
    <location>
        <begin position="284"/>
        <end position="316"/>
    </location>
</feature>
<reference evidence="8" key="2">
    <citation type="submission" date="2021-02" db="EMBL/GenBank/DDBJ databases">
        <authorList>
            <person name="Kimball J.A."/>
            <person name="Haas M.W."/>
            <person name="Macchietto M."/>
            <person name="Kono T."/>
            <person name="Duquette J."/>
            <person name="Shao M."/>
        </authorList>
    </citation>
    <scope>NUCLEOTIDE SEQUENCE</scope>
    <source>
        <tissue evidence="8">Fresh leaf tissue</tissue>
    </source>
</reference>
<keyword evidence="4" id="KW-0539">Nucleus</keyword>
<dbReference type="EMBL" id="JAAALK010000081">
    <property type="protein sequence ID" value="KAG8089308.1"/>
    <property type="molecule type" value="Genomic_DNA"/>
</dbReference>
<feature type="compositionally biased region" description="Basic and acidic residues" evidence="5">
    <location>
        <begin position="292"/>
        <end position="301"/>
    </location>
</feature>
<dbReference type="InterPro" id="IPR017930">
    <property type="entry name" value="Myb_dom"/>
</dbReference>
<evidence type="ECO:0000256" key="3">
    <source>
        <dbReference type="ARBA" id="ARBA00023163"/>
    </source>
</evidence>
<dbReference type="NCBIfam" id="TIGR01557">
    <property type="entry name" value="myb_SHAQKYF"/>
    <property type="match status" value="1"/>
</dbReference>
<feature type="chain" id="PRO_5035204881" description="HTH myb-type domain-containing protein" evidence="6">
    <location>
        <begin position="18"/>
        <end position="345"/>
    </location>
</feature>
<dbReference type="PROSITE" id="PS51294">
    <property type="entry name" value="HTH_MYB"/>
    <property type="match status" value="1"/>
</dbReference>
<dbReference type="GO" id="GO:0003677">
    <property type="term" value="F:DNA binding"/>
    <property type="evidence" value="ECO:0007669"/>
    <property type="project" value="UniProtKB-KW"/>
</dbReference>
<evidence type="ECO:0000256" key="5">
    <source>
        <dbReference type="SAM" id="MobiDB-lite"/>
    </source>
</evidence>
<dbReference type="PANTHER" id="PTHR31314">
    <property type="entry name" value="MYB FAMILY TRANSCRIPTION FACTOR PHL7-LIKE"/>
    <property type="match status" value="1"/>
</dbReference>
<sequence>MILACSSLVVMETAAAAKEGCSAASEDSTDGAGGAPANDGSSTTSSTGEEEGERRRASSSSSPPPSVRPYVRSKNPRLRWTPALHLCFVRAVDRLGGQDRATPKLVLELMNVRGLSIGHVKSHLQMYRSKKIDESGQVISGGGGSRRDGHGGQVFKLSHLPLPAALHGCSITAGSGTILSRFGNAWSSQLWRCHGSSYSSLHGLQHHDLVASKPYLLHHPAADEAQVVFRAKRARYVSRATSSSSSSYHPEEEQQHAVMNNHPKRRLLQETICKEGPGLNLELSLDSGPWPAEKRKREELRTGSSWGKKHDEEEDDNQIVVVVGGGDQEAGNCAATTTALSLSLF</sequence>
<evidence type="ECO:0000256" key="1">
    <source>
        <dbReference type="ARBA" id="ARBA00023015"/>
    </source>
</evidence>
<comment type="caution">
    <text evidence="8">The sequence shown here is derived from an EMBL/GenBank/DDBJ whole genome shotgun (WGS) entry which is preliminary data.</text>
</comment>
<keyword evidence="3" id="KW-0804">Transcription</keyword>
<evidence type="ECO:0000313" key="9">
    <source>
        <dbReference type="Proteomes" id="UP000729402"/>
    </source>
</evidence>
<feature type="region of interest" description="Disordered" evidence="5">
    <location>
        <begin position="240"/>
        <end position="261"/>
    </location>
</feature>
<evidence type="ECO:0000259" key="7">
    <source>
        <dbReference type="PROSITE" id="PS51294"/>
    </source>
</evidence>
<reference evidence="8" key="1">
    <citation type="journal article" date="2021" name="bioRxiv">
        <title>Whole Genome Assembly and Annotation of Northern Wild Rice, Zizania palustris L., Supports a Whole Genome Duplication in the Zizania Genus.</title>
        <authorList>
            <person name="Haas M."/>
            <person name="Kono T."/>
            <person name="Macchietto M."/>
            <person name="Millas R."/>
            <person name="McGilp L."/>
            <person name="Shao M."/>
            <person name="Duquette J."/>
            <person name="Hirsch C.N."/>
            <person name="Kimball J."/>
        </authorList>
    </citation>
    <scope>NUCLEOTIDE SEQUENCE</scope>
    <source>
        <tissue evidence="8">Fresh leaf tissue</tissue>
    </source>
</reference>
<dbReference type="InterPro" id="IPR001005">
    <property type="entry name" value="SANT/Myb"/>
</dbReference>
<keyword evidence="1" id="KW-0805">Transcription regulation</keyword>
<gene>
    <name evidence="8" type="ORF">GUJ93_ZPchr0011g28142</name>
</gene>
<evidence type="ECO:0000256" key="2">
    <source>
        <dbReference type="ARBA" id="ARBA00023125"/>
    </source>
</evidence>
<dbReference type="Pfam" id="PF00249">
    <property type="entry name" value="Myb_DNA-binding"/>
    <property type="match status" value="1"/>
</dbReference>
<proteinExistence type="predicted"/>
<dbReference type="InterPro" id="IPR006447">
    <property type="entry name" value="Myb_dom_plants"/>
</dbReference>
<dbReference type="GO" id="GO:0003700">
    <property type="term" value="F:DNA-binding transcription factor activity"/>
    <property type="evidence" value="ECO:0007669"/>
    <property type="project" value="InterPro"/>
</dbReference>
<keyword evidence="6" id="KW-0732">Signal</keyword>
<keyword evidence="9" id="KW-1185">Reference proteome</keyword>
<accession>A0A8J6BSH3</accession>
<dbReference type="AlphaFoldDB" id="A0A8J6BSH3"/>